<dbReference type="InterPro" id="IPR021831">
    <property type="entry name" value="ParD-like"/>
</dbReference>
<evidence type="ECO:0000313" key="1">
    <source>
        <dbReference type="EMBL" id="CAA6826007.1"/>
    </source>
</evidence>
<accession>A0A6S6U6W1</accession>
<protein>
    <recommendedName>
        <fullName evidence="2">ParD-like antitoxin of type II toxin-antitoxin system</fullName>
    </recommendedName>
</protein>
<organism evidence="1">
    <name type="scientific">uncultured Thiotrichaceae bacterium</name>
    <dbReference type="NCBI Taxonomy" id="298394"/>
    <lineage>
        <taxon>Bacteria</taxon>
        <taxon>Pseudomonadati</taxon>
        <taxon>Pseudomonadota</taxon>
        <taxon>Gammaproteobacteria</taxon>
        <taxon>Thiotrichales</taxon>
        <taxon>Thiotrichaceae</taxon>
        <taxon>environmental samples</taxon>
    </lineage>
</organism>
<dbReference type="Pfam" id="PF11903">
    <property type="entry name" value="ParD_like"/>
    <property type="match status" value="1"/>
</dbReference>
<dbReference type="EMBL" id="CACVAT010000417">
    <property type="protein sequence ID" value="CAA6826007.1"/>
    <property type="molecule type" value="Genomic_DNA"/>
</dbReference>
<reference evidence="1" key="1">
    <citation type="submission" date="2020-01" db="EMBL/GenBank/DDBJ databases">
        <authorList>
            <person name="Meier V. D."/>
            <person name="Meier V D."/>
        </authorList>
    </citation>
    <scope>NUCLEOTIDE SEQUENCE</scope>
    <source>
        <strain evidence="1">HLG_WM_MAG_09</strain>
    </source>
</reference>
<gene>
    <name evidence="1" type="ORF">HELGO_WM18399</name>
</gene>
<dbReference type="AlphaFoldDB" id="A0A6S6U6W1"/>
<proteinExistence type="predicted"/>
<name>A0A6S6U6W1_9GAMM</name>
<evidence type="ECO:0008006" key="2">
    <source>
        <dbReference type="Google" id="ProtNLM"/>
    </source>
</evidence>
<sequence>MTVSIKLSTETVESAKKQAKIFKRTLSEQVNYWAHIGQLAERHPDLTLKYLQELMREDRLEELENNTSDQKQFNAIRLKTQGYRFDREEANARQTKLE</sequence>